<dbReference type="PANTHER" id="PTHR12203">
    <property type="entry name" value="KDEL LYS-ASP-GLU-LEU CONTAINING - RELATED"/>
    <property type="match status" value="1"/>
</dbReference>
<evidence type="ECO:0000313" key="3">
    <source>
        <dbReference type="EMBL" id="KAL1793913.1"/>
    </source>
</evidence>
<gene>
    <name evidence="3" type="ORF">ACET3X_007334</name>
</gene>
<proteinExistence type="predicted"/>
<evidence type="ECO:0000259" key="2">
    <source>
        <dbReference type="SMART" id="SM00672"/>
    </source>
</evidence>
<feature type="region of interest" description="Disordered" evidence="1">
    <location>
        <begin position="485"/>
        <end position="509"/>
    </location>
</feature>
<dbReference type="EMBL" id="JBHGVX010000007">
    <property type="protein sequence ID" value="KAL1793913.1"/>
    <property type="molecule type" value="Genomic_DNA"/>
</dbReference>
<dbReference type="RefSeq" id="XP_069304497.1">
    <property type="nucleotide sequence ID" value="XM_069453469.1"/>
</dbReference>
<evidence type="ECO:0000256" key="1">
    <source>
        <dbReference type="SAM" id="MobiDB-lite"/>
    </source>
</evidence>
<name>A0ABR3UBN7_9PLEO</name>
<feature type="compositionally biased region" description="Polar residues" evidence="1">
    <location>
        <begin position="485"/>
        <end position="496"/>
    </location>
</feature>
<dbReference type="InterPro" id="IPR051091">
    <property type="entry name" value="O-Glucosyltr/Glycosyltrsf_90"/>
</dbReference>
<dbReference type="PANTHER" id="PTHR12203:SF22">
    <property type="entry name" value="CAPSULE ASSOCIATED PROTEIN"/>
    <property type="match status" value="1"/>
</dbReference>
<feature type="region of interest" description="Disordered" evidence="1">
    <location>
        <begin position="107"/>
        <end position="126"/>
    </location>
</feature>
<dbReference type="GeneID" id="96087656"/>
<keyword evidence="4" id="KW-1185">Reference proteome</keyword>
<evidence type="ECO:0000313" key="4">
    <source>
        <dbReference type="Proteomes" id="UP001578633"/>
    </source>
</evidence>
<dbReference type="Proteomes" id="UP001578633">
    <property type="component" value="Chromosome 7"/>
</dbReference>
<dbReference type="InterPro" id="IPR006598">
    <property type="entry name" value="CAP10"/>
</dbReference>
<protein>
    <recommendedName>
        <fullName evidence="2">Glycosyl transferase CAP10 domain-containing protein</fullName>
    </recommendedName>
</protein>
<dbReference type="SMART" id="SM00672">
    <property type="entry name" value="CAP10"/>
    <property type="match status" value="1"/>
</dbReference>
<reference evidence="3 4" key="1">
    <citation type="submission" date="2024-09" db="EMBL/GenBank/DDBJ databases">
        <title>T2T genomes of carrot and Alternaria dauci and their utility for understanding host-pathogen interaction during carrot leaf blight disease.</title>
        <authorList>
            <person name="Liu W."/>
            <person name="Xu S."/>
            <person name="Ou C."/>
            <person name="Liu X."/>
            <person name="Zhuang F."/>
            <person name="Deng X.W."/>
        </authorList>
    </citation>
    <scope>NUCLEOTIDE SEQUENCE [LARGE SCALE GENOMIC DNA]</scope>
    <source>
        <strain evidence="3 4">A2016</strain>
    </source>
</reference>
<sequence>MTGEQGPGTAIDRMHAWLAMMRLLEGMIPDLDLAVNVMDESRVIVPWEDMSNFTQTESKTRMIPPIDEVVSRYGNLQGPNEPSGELLQVQWKGPEKRYWDLARRACPPDSPGRHQNAATDFSGPPPFPQNYPDGSYKGYVQDWDLARDSCQHKHLQESHGTFIEPISISTTHALVPIFGETKLLLNADIVIPPAAYLSDTFGGGDYFNADGDGKSWKEKTAGAVWRGVASGGRNKAENWTRFHRHCFVSMMNRTYVHSLELDAKAADGSESYKPQPYTTYHLQATRHRDLGTWVDRIANVGFTDLLCWPQSGNRTCEYNERWFKAVEKIPMLEQFDYKFLPDIDGNSFSGRYLSFLRSTSVPIKATIYSEWHDDRLIPWLHFVPMDNSFVDVYGVMDYFLGLGGDPEAVVNNARDEAAEKIAHRGRDWANKVLRKEDMHIYTLRLLLEYARLCDDNRERLGFVGDLVNDTSDARLIRPTASTEVPLTRPVSESSMSDAVPGSRRRGAGQ</sequence>
<accession>A0ABR3UBN7</accession>
<dbReference type="Pfam" id="PF05686">
    <property type="entry name" value="Glyco_transf_90"/>
    <property type="match status" value="1"/>
</dbReference>
<feature type="domain" description="Glycosyl transferase CAP10" evidence="2">
    <location>
        <begin position="139"/>
        <end position="456"/>
    </location>
</feature>
<organism evidence="3 4">
    <name type="scientific">Alternaria dauci</name>
    <dbReference type="NCBI Taxonomy" id="48095"/>
    <lineage>
        <taxon>Eukaryota</taxon>
        <taxon>Fungi</taxon>
        <taxon>Dikarya</taxon>
        <taxon>Ascomycota</taxon>
        <taxon>Pezizomycotina</taxon>
        <taxon>Dothideomycetes</taxon>
        <taxon>Pleosporomycetidae</taxon>
        <taxon>Pleosporales</taxon>
        <taxon>Pleosporineae</taxon>
        <taxon>Pleosporaceae</taxon>
        <taxon>Alternaria</taxon>
        <taxon>Alternaria sect. Porri</taxon>
    </lineage>
</organism>
<comment type="caution">
    <text evidence="3">The sequence shown here is derived from an EMBL/GenBank/DDBJ whole genome shotgun (WGS) entry which is preliminary data.</text>
</comment>